<proteinExistence type="predicted"/>
<dbReference type="InterPro" id="IPR036271">
    <property type="entry name" value="Tet_transcr_reg_TetR-rel_C_sf"/>
</dbReference>
<feature type="domain" description="HTH tetR-type" evidence="3">
    <location>
        <begin position="2"/>
        <end position="62"/>
    </location>
</feature>
<keyword evidence="5" id="KW-1185">Reference proteome</keyword>
<dbReference type="SUPFAM" id="SSF48498">
    <property type="entry name" value="Tetracyclin repressor-like, C-terminal domain"/>
    <property type="match status" value="1"/>
</dbReference>
<feature type="DNA-binding region" description="H-T-H motif" evidence="2">
    <location>
        <begin position="25"/>
        <end position="44"/>
    </location>
</feature>
<accession>A0A839N1W5</accession>
<protein>
    <submittedName>
        <fullName evidence="4">DNA-binding transcriptional regulator YbjK</fullName>
    </submittedName>
</protein>
<dbReference type="Pfam" id="PF00440">
    <property type="entry name" value="TetR_N"/>
    <property type="match status" value="1"/>
</dbReference>
<dbReference type="AlphaFoldDB" id="A0A839N1W5"/>
<reference evidence="4 5" key="1">
    <citation type="submission" date="2020-08" db="EMBL/GenBank/DDBJ databases">
        <title>Sequencing the genomes of 1000 actinobacteria strains.</title>
        <authorList>
            <person name="Klenk H.-P."/>
        </authorList>
    </citation>
    <scope>NUCLEOTIDE SEQUENCE [LARGE SCALE GENOMIC DNA]</scope>
    <source>
        <strain evidence="4 5">DSM 105369</strain>
    </source>
</reference>
<dbReference type="PROSITE" id="PS50977">
    <property type="entry name" value="HTH_TETR_2"/>
    <property type="match status" value="1"/>
</dbReference>
<keyword evidence="1 2" id="KW-0238">DNA-binding</keyword>
<name>A0A839N1W5_9MICO</name>
<dbReference type="InterPro" id="IPR009057">
    <property type="entry name" value="Homeodomain-like_sf"/>
</dbReference>
<dbReference type="InterPro" id="IPR001647">
    <property type="entry name" value="HTH_TetR"/>
</dbReference>
<dbReference type="EMBL" id="JACHVQ010000001">
    <property type="protein sequence ID" value="MBB2890789.1"/>
    <property type="molecule type" value="Genomic_DNA"/>
</dbReference>
<dbReference type="Gene3D" id="1.10.357.10">
    <property type="entry name" value="Tetracycline Repressor, domain 2"/>
    <property type="match status" value="1"/>
</dbReference>
<evidence type="ECO:0000313" key="5">
    <source>
        <dbReference type="Proteomes" id="UP000559182"/>
    </source>
</evidence>
<evidence type="ECO:0000256" key="1">
    <source>
        <dbReference type="ARBA" id="ARBA00023125"/>
    </source>
</evidence>
<dbReference type="RefSeq" id="WP_183319132.1">
    <property type="nucleotide sequence ID" value="NZ_JACHVQ010000001.1"/>
</dbReference>
<dbReference type="SUPFAM" id="SSF46689">
    <property type="entry name" value="Homeodomain-like"/>
    <property type="match status" value="1"/>
</dbReference>
<evidence type="ECO:0000256" key="2">
    <source>
        <dbReference type="PROSITE-ProRule" id="PRU00335"/>
    </source>
</evidence>
<comment type="caution">
    <text evidence="4">The sequence shown here is derived from an EMBL/GenBank/DDBJ whole genome shotgun (WGS) entry which is preliminary data.</text>
</comment>
<evidence type="ECO:0000259" key="3">
    <source>
        <dbReference type="PROSITE" id="PS50977"/>
    </source>
</evidence>
<gene>
    <name evidence="4" type="ORF">FHU39_000773</name>
</gene>
<organism evidence="4 5">
    <name type="scientific">Flexivirga oryzae</name>
    <dbReference type="NCBI Taxonomy" id="1794944"/>
    <lineage>
        <taxon>Bacteria</taxon>
        <taxon>Bacillati</taxon>
        <taxon>Actinomycetota</taxon>
        <taxon>Actinomycetes</taxon>
        <taxon>Micrococcales</taxon>
        <taxon>Dermacoccaceae</taxon>
        <taxon>Flexivirga</taxon>
    </lineage>
</organism>
<dbReference type="Proteomes" id="UP000559182">
    <property type="component" value="Unassembled WGS sequence"/>
</dbReference>
<sequence>MADTRTKLLDATIDVLRTDGITGVSARVVAGRAEVNQALVFYHFGTLAGLLDAAARHAVDASADHYRAAFSEVESLAALLGVGRELHEAEQASGNVALMAQLMAGGQHDPALVAAARYGMDRWIGEIETVVERVLRTSVLAGFADARGLARTVCASFIGLELYDGIDPAGGATALETLSQLAVLADAIDSLGPVARRAVAARLKAAGRRP</sequence>
<dbReference type="GO" id="GO:0003677">
    <property type="term" value="F:DNA binding"/>
    <property type="evidence" value="ECO:0007669"/>
    <property type="project" value="UniProtKB-UniRule"/>
</dbReference>
<evidence type="ECO:0000313" key="4">
    <source>
        <dbReference type="EMBL" id="MBB2890789.1"/>
    </source>
</evidence>